<feature type="non-terminal residue" evidence="9">
    <location>
        <position position="1"/>
    </location>
</feature>
<evidence type="ECO:0000256" key="4">
    <source>
        <dbReference type="ARBA" id="ARBA00022448"/>
    </source>
</evidence>
<protein>
    <recommendedName>
        <fullName evidence="3">Exocyst complex component 2</fullName>
    </recommendedName>
    <alternativeName>
        <fullName evidence="7">Exocyst complex component Sec5</fullName>
    </alternativeName>
</protein>
<dbReference type="Proteomes" id="UP001233999">
    <property type="component" value="Unassembled WGS sequence"/>
</dbReference>
<comment type="similarity">
    <text evidence="2">Belongs to the SEC5 family.</text>
</comment>
<keyword evidence="5" id="KW-0268">Exocytosis</keyword>
<dbReference type="FunFam" id="2.60.40.10:FF:000196">
    <property type="entry name" value="Exocyst complex component 2"/>
    <property type="match status" value="1"/>
</dbReference>
<evidence type="ECO:0000259" key="8">
    <source>
        <dbReference type="Pfam" id="PF01833"/>
    </source>
</evidence>
<accession>A0AAD8EJ03</accession>
<evidence type="ECO:0000256" key="6">
    <source>
        <dbReference type="ARBA" id="ARBA00022927"/>
    </source>
</evidence>
<dbReference type="SUPFAM" id="SSF81296">
    <property type="entry name" value="E set domains"/>
    <property type="match status" value="1"/>
</dbReference>
<evidence type="ECO:0000256" key="5">
    <source>
        <dbReference type="ARBA" id="ARBA00022483"/>
    </source>
</evidence>
<dbReference type="InterPro" id="IPR013783">
    <property type="entry name" value="Ig-like_fold"/>
</dbReference>
<evidence type="ECO:0000256" key="2">
    <source>
        <dbReference type="ARBA" id="ARBA00010578"/>
    </source>
</evidence>
<dbReference type="Gene3D" id="2.60.40.10">
    <property type="entry name" value="Immunoglobulins"/>
    <property type="match status" value="1"/>
</dbReference>
<dbReference type="InterPro" id="IPR014756">
    <property type="entry name" value="Ig_E-set"/>
</dbReference>
<dbReference type="InterPro" id="IPR002909">
    <property type="entry name" value="IPT_dom"/>
</dbReference>
<feature type="domain" description="IPT/TIG" evidence="8">
    <location>
        <begin position="5"/>
        <end position="69"/>
    </location>
</feature>
<sequence>MGPPPVVTGISPKEGPPGTRVTVRGEFLGTSPTDLLGLTICGCDCLLSAEWKSVNKIIARSGPGKGRGGGGRWILLLRTPSGGGKRNLYSSIW</sequence>
<dbReference type="GO" id="GO:0048468">
    <property type="term" value="P:cell development"/>
    <property type="evidence" value="ECO:0007669"/>
    <property type="project" value="UniProtKB-ARBA"/>
</dbReference>
<dbReference type="Pfam" id="PF01833">
    <property type="entry name" value="TIG"/>
    <property type="match status" value="1"/>
</dbReference>
<dbReference type="GO" id="GO:0015031">
    <property type="term" value="P:protein transport"/>
    <property type="evidence" value="ECO:0007669"/>
    <property type="project" value="UniProtKB-KW"/>
</dbReference>
<evidence type="ECO:0000313" key="9">
    <source>
        <dbReference type="EMBL" id="KAJ9592003.1"/>
    </source>
</evidence>
<comment type="function">
    <text evidence="1">Component of the exocyst complex involved in the docking of exocytic vesicles with fusion sites on the plasma membrane.</text>
</comment>
<reference evidence="9" key="2">
    <citation type="submission" date="2023-05" db="EMBL/GenBank/DDBJ databases">
        <authorList>
            <person name="Fouks B."/>
        </authorList>
    </citation>
    <scope>NUCLEOTIDE SEQUENCE</scope>
    <source>
        <strain evidence="9">Stay&amp;Tobe</strain>
        <tissue evidence="9">Testes</tissue>
    </source>
</reference>
<dbReference type="EMBL" id="JASPKZ010003850">
    <property type="protein sequence ID" value="KAJ9592003.1"/>
    <property type="molecule type" value="Genomic_DNA"/>
</dbReference>
<name>A0AAD8EJ03_DIPPU</name>
<dbReference type="GO" id="GO:0006887">
    <property type="term" value="P:exocytosis"/>
    <property type="evidence" value="ECO:0007669"/>
    <property type="project" value="UniProtKB-KW"/>
</dbReference>
<evidence type="ECO:0000313" key="10">
    <source>
        <dbReference type="Proteomes" id="UP001233999"/>
    </source>
</evidence>
<reference evidence="9" key="1">
    <citation type="journal article" date="2023" name="IScience">
        <title>Live-bearing cockroach genome reveals convergent evolutionary mechanisms linked to viviparity in insects and beyond.</title>
        <authorList>
            <person name="Fouks B."/>
            <person name="Harrison M.C."/>
            <person name="Mikhailova A.A."/>
            <person name="Marchal E."/>
            <person name="English S."/>
            <person name="Carruthers M."/>
            <person name="Jennings E.C."/>
            <person name="Chiamaka E.L."/>
            <person name="Frigard R.A."/>
            <person name="Pippel M."/>
            <person name="Attardo G.M."/>
            <person name="Benoit J.B."/>
            <person name="Bornberg-Bauer E."/>
            <person name="Tobe S.S."/>
        </authorList>
    </citation>
    <scope>NUCLEOTIDE SEQUENCE</scope>
    <source>
        <strain evidence="9">Stay&amp;Tobe</strain>
    </source>
</reference>
<proteinExistence type="inferred from homology"/>
<evidence type="ECO:0000256" key="3">
    <source>
        <dbReference type="ARBA" id="ARBA00017526"/>
    </source>
</evidence>
<dbReference type="GO" id="GO:0000145">
    <property type="term" value="C:exocyst"/>
    <property type="evidence" value="ECO:0007669"/>
    <property type="project" value="UniProtKB-ARBA"/>
</dbReference>
<evidence type="ECO:0000256" key="1">
    <source>
        <dbReference type="ARBA" id="ARBA00002660"/>
    </source>
</evidence>
<gene>
    <name evidence="9" type="ORF">L9F63_001442</name>
</gene>
<evidence type="ECO:0000256" key="7">
    <source>
        <dbReference type="ARBA" id="ARBA00029715"/>
    </source>
</evidence>
<keyword evidence="4" id="KW-0813">Transport</keyword>
<keyword evidence="6" id="KW-0653">Protein transport</keyword>
<keyword evidence="10" id="KW-1185">Reference proteome</keyword>
<dbReference type="AlphaFoldDB" id="A0AAD8EJ03"/>
<comment type="caution">
    <text evidence="9">The sequence shown here is derived from an EMBL/GenBank/DDBJ whole genome shotgun (WGS) entry which is preliminary data.</text>
</comment>
<organism evidence="9 10">
    <name type="scientific">Diploptera punctata</name>
    <name type="common">Pacific beetle cockroach</name>
    <dbReference type="NCBI Taxonomy" id="6984"/>
    <lineage>
        <taxon>Eukaryota</taxon>
        <taxon>Metazoa</taxon>
        <taxon>Ecdysozoa</taxon>
        <taxon>Arthropoda</taxon>
        <taxon>Hexapoda</taxon>
        <taxon>Insecta</taxon>
        <taxon>Pterygota</taxon>
        <taxon>Neoptera</taxon>
        <taxon>Polyneoptera</taxon>
        <taxon>Dictyoptera</taxon>
        <taxon>Blattodea</taxon>
        <taxon>Blaberoidea</taxon>
        <taxon>Blaberidae</taxon>
        <taxon>Diplopterinae</taxon>
        <taxon>Diploptera</taxon>
    </lineage>
</organism>
<dbReference type="GO" id="GO:0048731">
    <property type="term" value="P:system development"/>
    <property type="evidence" value="ECO:0007669"/>
    <property type="project" value="UniProtKB-ARBA"/>
</dbReference>